<dbReference type="GeneID" id="78374146"/>
<proteinExistence type="predicted"/>
<dbReference type="EMBL" id="JXUW01000055">
    <property type="protein sequence ID" value="KJE75234.1"/>
    <property type="molecule type" value="Genomic_DNA"/>
</dbReference>
<evidence type="ECO:0000313" key="1">
    <source>
        <dbReference type="EMBL" id="KJE75234.1"/>
    </source>
</evidence>
<organism evidence="1 2">
    <name type="scientific">Ferrimicrobium acidiphilum DSM 19497</name>
    <dbReference type="NCBI Taxonomy" id="1121877"/>
    <lineage>
        <taxon>Bacteria</taxon>
        <taxon>Bacillati</taxon>
        <taxon>Actinomycetota</taxon>
        <taxon>Acidimicrobiia</taxon>
        <taxon>Acidimicrobiales</taxon>
        <taxon>Acidimicrobiaceae</taxon>
        <taxon>Ferrimicrobium</taxon>
    </lineage>
</organism>
<protein>
    <submittedName>
        <fullName evidence="1">Uncharacterized protein</fullName>
    </submittedName>
</protein>
<dbReference type="Proteomes" id="UP000032336">
    <property type="component" value="Unassembled WGS sequence"/>
</dbReference>
<dbReference type="STRING" id="1121877.FEAC_30300"/>
<accession>A0A0D8FQL3</accession>
<keyword evidence="2" id="KW-1185">Reference proteome</keyword>
<reference evidence="1 2" key="1">
    <citation type="submission" date="2015-01" db="EMBL/GenBank/DDBJ databases">
        <title>Draft genome of the acidophilic iron oxidizer Ferrimicrobium acidiphilum strain T23.</title>
        <authorList>
            <person name="Poehlein A."/>
            <person name="Eisen S."/>
            <person name="Schloemann M."/>
            <person name="Johnson B.D."/>
            <person name="Daniel R."/>
            <person name="Muehling M."/>
        </authorList>
    </citation>
    <scope>NUCLEOTIDE SEQUENCE [LARGE SCALE GENOMIC DNA]</scope>
    <source>
        <strain evidence="1 2">T23</strain>
    </source>
</reference>
<comment type="caution">
    <text evidence="1">The sequence shown here is derived from an EMBL/GenBank/DDBJ whole genome shotgun (WGS) entry which is preliminary data.</text>
</comment>
<evidence type="ECO:0000313" key="2">
    <source>
        <dbReference type="Proteomes" id="UP000032336"/>
    </source>
</evidence>
<dbReference type="RefSeq" id="WP_156099336.1">
    <property type="nucleotide sequence ID" value="NZ_JQKF01000089.1"/>
</dbReference>
<dbReference type="AlphaFoldDB" id="A0A0D8FQL3"/>
<gene>
    <name evidence="1" type="ORF">FEAC_30300</name>
</gene>
<name>A0A0D8FQL3_9ACTN</name>
<sequence>MTHTQLSIRVVGLVHPYTISEGDVVALRDVDLETPSKGRHPTWSLMAWVG</sequence>